<protein>
    <submittedName>
        <fullName evidence="1">Uncharacterized protein</fullName>
    </submittedName>
</protein>
<dbReference type="STRING" id="1445510.YC6258_03432"/>
<gene>
    <name evidence="1" type="ORF">YC6258_03432</name>
</gene>
<evidence type="ECO:0000313" key="2">
    <source>
        <dbReference type="Proteomes" id="UP000032266"/>
    </source>
</evidence>
<evidence type="ECO:0000313" key="1">
    <source>
        <dbReference type="EMBL" id="AJQ95468.1"/>
    </source>
</evidence>
<dbReference type="Proteomes" id="UP000032266">
    <property type="component" value="Chromosome"/>
</dbReference>
<reference evidence="1 2" key="1">
    <citation type="submission" date="2014-01" db="EMBL/GenBank/DDBJ databases">
        <title>Full genme sequencing of cellulolytic bacterium Gynuella sunshinyii YC6258T gen. nov., sp. nov.</title>
        <authorList>
            <person name="Khan H."/>
            <person name="Chung E.J."/>
            <person name="Chung Y.R."/>
        </authorList>
    </citation>
    <scope>NUCLEOTIDE SEQUENCE [LARGE SCALE GENOMIC DNA]</scope>
    <source>
        <strain evidence="1 2">YC6258</strain>
    </source>
</reference>
<organism evidence="1 2">
    <name type="scientific">Gynuella sunshinyii YC6258</name>
    <dbReference type="NCBI Taxonomy" id="1445510"/>
    <lineage>
        <taxon>Bacteria</taxon>
        <taxon>Pseudomonadati</taxon>
        <taxon>Pseudomonadota</taxon>
        <taxon>Gammaproteobacteria</taxon>
        <taxon>Oceanospirillales</taxon>
        <taxon>Saccharospirillaceae</taxon>
        <taxon>Gynuella</taxon>
    </lineage>
</organism>
<dbReference type="KEGG" id="gsn:YC6258_03432"/>
<name>A0A0C5VPU8_9GAMM</name>
<dbReference type="HOGENOM" id="CLU_2522895_0_0_6"/>
<accession>A0A0C5VPU8</accession>
<sequence>MAREVSLKRGRVEVLCQLQRTSQPFDCAAIIEVLKGAKVGYAPNDGLKAKESHILSFAWFEKIRKTLSTTLPGKQRFKIRVLYP</sequence>
<keyword evidence="2" id="KW-1185">Reference proteome</keyword>
<proteinExistence type="predicted"/>
<dbReference type="AlphaFoldDB" id="A0A0C5VPU8"/>
<dbReference type="EMBL" id="CP007142">
    <property type="protein sequence ID" value="AJQ95468.1"/>
    <property type="molecule type" value="Genomic_DNA"/>
</dbReference>